<dbReference type="PANTHER" id="PTHR43709">
    <property type="entry name" value="ACONITATE ISOMERASE-RELATED"/>
    <property type="match status" value="1"/>
</dbReference>
<dbReference type="NCBIfam" id="NF033377">
    <property type="entry name" value="OMA_tautomer"/>
    <property type="match status" value="1"/>
</dbReference>
<dbReference type="Proteomes" id="UP000397656">
    <property type="component" value="Chromosome 2"/>
</dbReference>
<dbReference type="Pfam" id="PF04303">
    <property type="entry name" value="PrpF"/>
    <property type="match status" value="1"/>
</dbReference>
<dbReference type="GO" id="GO:0016853">
    <property type="term" value="F:isomerase activity"/>
    <property type="evidence" value="ECO:0007669"/>
    <property type="project" value="UniProtKB-KW"/>
</dbReference>
<dbReference type="PANTHER" id="PTHR43709:SF3">
    <property type="entry name" value="ISOMERASE YBHH-RELATED"/>
    <property type="match status" value="1"/>
</dbReference>
<dbReference type="EMBL" id="CP062804">
    <property type="protein sequence ID" value="QOT80413.1"/>
    <property type="molecule type" value="Genomic_DNA"/>
</dbReference>
<dbReference type="AlphaFoldDB" id="A0A643FY48"/>
<dbReference type="SUPFAM" id="SSF54506">
    <property type="entry name" value="Diaminopimelate epimerase-like"/>
    <property type="match status" value="2"/>
</dbReference>
<comment type="similarity">
    <text evidence="1">Belongs to the PrpF family.</text>
</comment>
<sequence length="359" mass="37869">MSKDIPCVLMRGGTSRGPLFRADWLPDDPARRDQVLLSAMGSPHALQVDGLGGGSSLTSKAAIVSRSHRPGCDIDYLFAQVAVDRNRVDTRPNCGNMLAAVAPFAIEEGLVQAGQRATTIRIFNVNTASVVEAVVQTPGGQVTYAGDTRIDGVAGTAAPIMLNFLDAWGRVTGAMFPTGNTIDVIDEVLVTCIDAAMPLVVVHAASLGVRGDETPMALDANKAMLARLESLRREAGRRMGLGDVSNSVIPKPVLVSRHGRANEITSRYFTPLHCHAAHAVTGAVGIAAAYCVPGTVANGLASTPSPEGRIVVHHPAGCIEVHVELERDGGPPRFRRIGLVRTARRIMKGMLSVPDEVLG</sequence>
<reference evidence="3 4" key="1">
    <citation type="submission" date="2020-10" db="EMBL/GenBank/DDBJ databases">
        <title>Complete genome sequence of Cupriavidus basilensis CCUG 49340T.</title>
        <authorList>
            <person name="Salva-Serra F."/>
            <person name="Donoso R.A."/>
            <person name="Cho K.H."/>
            <person name="Yoo J.A."/>
            <person name="Lee K."/>
            <person name="Yoon S.-H."/>
            <person name="Perez-Pantoja D."/>
            <person name="Moore E.R.B."/>
        </authorList>
    </citation>
    <scope>NUCLEOTIDE SEQUENCE [LARGE SCALE GENOMIC DNA]</scope>
    <source>
        <strain evidence="4">CCUG 49340</strain>
    </source>
</reference>
<keyword evidence="2 3" id="KW-0413">Isomerase</keyword>
<dbReference type="EC" id="5.3.2.8" evidence="3"/>
<dbReference type="Gene3D" id="3.10.310.10">
    <property type="entry name" value="Diaminopimelate Epimerase, Chain A, domain 1"/>
    <property type="match status" value="2"/>
</dbReference>
<gene>
    <name evidence="3" type="ORF">F7R26_023490</name>
</gene>
<proteinExistence type="inferred from homology"/>
<organism evidence="3 4">
    <name type="scientific">Cupriavidus basilensis</name>
    <dbReference type="NCBI Taxonomy" id="68895"/>
    <lineage>
        <taxon>Bacteria</taxon>
        <taxon>Pseudomonadati</taxon>
        <taxon>Pseudomonadota</taxon>
        <taxon>Betaproteobacteria</taxon>
        <taxon>Burkholderiales</taxon>
        <taxon>Burkholderiaceae</taxon>
        <taxon>Cupriavidus</taxon>
    </lineage>
</organism>
<dbReference type="InterPro" id="IPR047687">
    <property type="entry name" value="OMA_tautomer-like"/>
</dbReference>
<name>A0A643FY48_9BURK</name>
<accession>A0A643FY48</accession>
<protein>
    <submittedName>
        <fullName evidence="3">4-oxalomesaconate tautomerase</fullName>
        <ecNumber evidence="3">5.3.2.8</ecNumber>
    </submittedName>
</protein>
<evidence type="ECO:0000256" key="2">
    <source>
        <dbReference type="ARBA" id="ARBA00023235"/>
    </source>
</evidence>
<evidence type="ECO:0000313" key="3">
    <source>
        <dbReference type="EMBL" id="QOT80413.1"/>
    </source>
</evidence>
<evidence type="ECO:0000256" key="1">
    <source>
        <dbReference type="ARBA" id="ARBA00007673"/>
    </source>
</evidence>
<dbReference type="InterPro" id="IPR007400">
    <property type="entry name" value="PrpF-like"/>
</dbReference>
<evidence type="ECO:0000313" key="4">
    <source>
        <dbReference type="Proteomes" id="UP000397656"/>
    </source>
</evidence>